<organism evidence="4 5">
    <name type="scientific">Dulcicalothrix desertica PCC 7102</name>
    <dbReference type="NCBI Taxonomy" id="232991"/>
    <lineage>
        <taxon>Bacteria</taxon>
        <taxon>Bacillati</taxon>
        <taxon>Cyanobacteriota</taxon>
        <taxon>Cyanophyceae</taxon>
        <taxon>Nostocales</taxon>
        <taxon>Calotrichaceae</taxon>
        <taxon>Dulcicalothrix</taxon>
    </lineage>
</organism>
<feature type="signal peptide" evidence="3">
    <location>
        <begin position="1"/>
        <end position="21"/>
    </location>
</feature>
<dbReference type="EMBL" id="RSCL01000019">
    <property type="protein sequence ID" value="RUT01586.1"/>
    <property type="molecule type" value="Genomic_DNA"/>
</dbReference>
<keyword evidence="5" id="KW-1185">Reference proteome</keyword>
<dbReference type="RefSeq" id="WP_127084847.1">
    <property type="nucleotide sequence ID" value="NZ_RSCL01000019.1"/>
</dbReference>
<evidence type="ECO:0000256" key="2">
    <source>
        <dbReference type="SAM" id="Phobius"/>
    </source>
</evidence>
<evidence type="ECO:0000313" key="5">
    <source>
        <dbReference type="Proteomes" id="UP000271624"/>
    </source>
</evidence>
<comment type="caution">
    <text evidence="4">The sequence shown here is derived from an EMBL/GenBank/DDBJ whole genome shotgun (WGS) entry which is preliminary data.</text>
</comment>
<accession>A0A3S1CFA2</accession>
<feature type="compositionally biased region" description="Polar residues" evidence="1">
    <location>
        <begin position="86"/>
        <end position="99"/>
    </location>
</feature>
<dbReference type="Proteomes" id="UP000271624">
    <property type="component" value="Unassembled WGS sequence"/>
</dbReference>
<evidence type="ECO:0000313" key="4">
    <source>
        <dbReference type="EMBL" id="RUT01586.1"/>
    </source>
</evidence>
<dbReference type="AlphaFoldDB" id="A0A3S1CFA2"/>
<gene>
    <name evidence="4" type="ORF">DSM106972_066830</name>
</gene>
<reference evidence="4" key="1">
    <citation type="submission" date="2018-12" db="EMBL/GenBank/DDBJ databases">
        <authorList>
            <person name="Will S."/>
            <person name="Neumann-Schaal M."/>
            <person name="Henke P."/>
        </authorList>
    </citation>
    <scope>NUCLEOTIDE SEQUENCE</scope>
    <source>
        <strain evidence="4">PCC 7102</strain>
    </source>
</reference>
<feature type="transmembrane region" description="Helical" evidence="2">
    <location>
        <begin position="49"/>
        <end position="70"/>
    </location>
</feature>
<keyword evidence="3" id="KW-0732">Signal</keyword>
<keyword evidence="2" id="KW-0812">Transmembrane</keyword>
<evidence type="ECO:0000256" key="3">
    <source>
        <dbReference type="SAM" id="SignalP"/>
    </source>
</evidence>
<sequence length="150" mass="16502">MYAKFAAAAICIVLSTFNVVAAVRRTPVRTVLSESSRTTVVQMQSPGVGVHWSSAVIFAAGFACFLGWGLSDYNKSLDFGEHESSKQQPDTNIPSATNLPKNVVQFSPRVISPQKENQPGVLSPEEFFAQLQDTEDYWADDNQPKDNHSH</sequence>
<keyword evidence="2" id="KW-0472">Membrane</keyword>
<reference evidence="4" key="2">
    <citation type="journal article" date="2019" name="Genome Biol. Evol.">
        <title>Day and night: Metabolic profiles and evolutionary relationships of six axenic non-marine cyanobacteria.</title>
        <authorList>
            <person name="Will S.E."/>
            <person name="Henke P."/>
            <person name="Boedeker C."/>
            <person name="Huang S."/>
            <person name="Brinkmann H."/>
            <person name="Rohde M."/>
            <person name="Jarek M."/>
            <person name="Friedl T."/>
            <person name="Seufert S."/>
            <person name="Schumacher M."/>
            <person name="Overmann J."/>
            <person name="Neumann-Schaal M."/>
            <person name="Petersen J."/>
        </authorList>
    </citation>
    <scope>NUCLEOTIDE SEQUENCE [LARGE SCALE GENOMIC DNA]</scope>
    <source>
        <strain evidence="4">PCC 7102</strain>
    </source>
</reference>
<evidence type="ECO:0000256" key="1">
    <source>
        <dbReference type="SAM" id="MobiDB-lite"/>
    </source>
</evidence>
<feature type="chain" id="PRO_5018642391" evidence="3">
    <location>
        <begin position="22"/>
        <end position="150"/>
    </location>
</feature>
<dbReference type="OrthoDB" id="483966at2"/>
<feature type="region of interest" description="Disordered" evidence="1">
    <location>
        <begin position="79"/>
        <end position="99"/>
    </location>
</feature>
<protein>
    <submittedName>
        <fullName evidence="4">Uncharacterized protein</fullName>
    </submittedName>
</protein>
<name>A0A3S1CFA2_9CYAN</name>
<proteinExistence type="predicted"/>
<keyword evidence="2" id="KW-1133">Transmembrane helix</keyword>